<dbReference type="AlphaFoldDB" id="A0A6B2L597"/>
<proteinExistence type="inferred from homology"/>
<dbReference type="InterPro" id="IPR051931">
    <property type="entry name" value="PAK3-like"/>
</dbReference>
<evidence type="ECO:0000259" key="5">
    <source>
        <dbReference type="PROSITE" id="PS50011"/>
    </source>
</evidence>
<sequence>MSSSSLRSIPKGDVKLPVIEDDTEIEPTDKYDGPNVNERSRSTSLYKEIIDNGVPSLKRRNNGVSRNLMDCSNHRVYRPIDLEVAYEESKIASQKRRYLSSEDPKKKYSMKGRSLGQGSVGEVFFATDFLNRKVAIKRLVVVRKGKNREPLILREIEIIASSQHPNIVAYIEAFEMKQIGEIWIVMEYMSAGSLFDIVKIYDTVKMPESHIAFCIHEVLEALAFLHQRSRIHRDVKVDNILLHSDGAVKLADFGTAVQLTFDRLRRNTLAGTPYYMAPELIKKADYKEKVDIWSVGITVYELVTGVPPYYNLEPHEALTFISHNGVEGIPTKKNSDDIINFTNKCCLVKVPDERKSAKELLEHPFIETRCPQRDFARWLESINFLYGRNMDDDSDQWACTLL</sequence>
<dbReference type="GO" id="GO:0005524">
    <property type="term" value="F:ATP binding"/>
    <property type="evidence" value="ECO:0007669"/>
    <property type="project" value="UniProtKB-KW"/>
</dbReference>
<evidence type="ECO:0000313" key="6">
    <source>
        <dbReference type="EMBL" id="NDV32047.1"/>
    </source>
</evidence>
<evidence type="ECO:0000256" key="1">
    <source>
        <dbReference type="ARBA" id="ARBA00008874"/>
    </source>
</evidence>
<dbReference type="PANTHER" id="PTHR45832">
    <property type="entry name" value="SERINE/THREONINE-PROTEIN KINASE SAMKA-RELATED-RELATED"/>
    <property type="match status" value="1"/>
</dbReference>
<evidence type="ECO:0000256" key="2">
    <source>
        <dbReference type="ARBA" id="ARBA00022741"/>
    </source>
</evidence>
<dbReference type="InterPro" id="IPR011009">
    <property type="entry name" value="Kinase-like_dom_sf"/>
</dbReference>
<name>A0A6B2L597_9EUKA</name>
<keyword evidence="2" id="KW-0547">Nucleotide-binding</keyword>
<comment type="similarity">
    <text evidence="1">Belongs to the protein kinase superfamily. STE Ser/Thr protein kinase family. STE20 subfamily.</text>
</comment>
<dbReference type="SUPFAM" id="SSF56112">
    <property type="entry name" value="Protein kinase-like (PK-like)"/>
    <property type="match status" value="1"/>
</dbReference>
<feature type="domain" description="Protein kinase" evidence="5">
    <location>
        <begin position="109"/>
        <end position="366"/>
    </location>
</feature>
<dbReference type="PANTHER" id="PTHR45832:SF22">
    <property type="entry name" value="SERINE_THREONINE-PROTEIN KINASE SAMKA-RELATED"/>
    <property type="match status" value="1"/>
</dbReference>
<accession>A0A6B2L597</accession>
<evidence type="ECO:0000256" key="4">
    <source>
        <dbReference type="SAM" id="MobiDB-lite"/>
    </source>
</evidence>
<dbReference type="SMART" id="SM00220">
    <property type="entry name" value="S_TKc"/>
    <property type="match status" value="1"/>
</dbReference>
<reference evidence="6" key="1">
    <citation type="journal article" date="2020" name="J. Eukaryot. Microbiol.">
        <title>De novo Sequencing, Assembly and Annotation of the Transcriptome for the Free-Living Testate Amoeba Arcella intermedia.</title>
        <authorList>
            <person name="Ribeiro G.M."/>
            <person name="Porfirio-Sousa A.L."/>
            <person name="Maurer-Alcala X.X."/>
            <person name="Katz L.A."/>
            <person name="Lahr D.J.G."/>
        </authorList>
    </citation>
    <scope>NUCLEOTIDE SEQUENCE</scope>
</reference>
<dbReference type="EMBL" id="GIBP01003078">
    <property type="protein sequence ID" value="NDV32047.1"/>
    <property type="molecule type" value="Transcribed_RNA"/>
</dbReference>
<protein>
    <recommendedName>
        <fullName evidence="5">Protein kinase domain-containing protein</fullName>
    </recommendedName>
</protein>
<keyword evidence="3" id="KW-0067">ATP-binding</keyword>
<dbReference type="GO" id="GO:0004672">
    <property type="term" value="F:protein kinase activity"/>
    <property type="evidence" value="ECO:0007669"/>
    <property type="project" value="InterPro"/>
</dbReference>
<dbReference type="Pfam" id="PF00069">
    <property type="entry name" value="Pkinase"/>
    <property type="match status" value="1"/>
</dbReference>
<evidence type="ECO:0000256" key="3">
    <source>
        <dbReference type="ARBA" id="ARBA00022840"/>
    </source>
</evidence>
<feature type="region of interest" description="Disordered" evidence="4">
    <location>
        <begin position="1"/>
        <end position="38"/>
    </location>
</feature>
<dbReference type="PROSITE" id="PS50011">
    <property type="entry name" value="PROTEIN_KINASE_DOM"/>
    <property type="match status" value="1"/>
</dbReference>
<dbReference type="InterPro" id="IPR000719">
    <property type="entry name" value="Prot_kinase_dom"/>
</dbReference>
<organism evidence="6">
    <name type="scientific">Arcella intermedia</name>
    <dbReference type="NCBI Taxonomy" id="1963864"/>
    <lineage>
        <taxon>Eukaryota</taxon>
        <taxon>Amoebozoa</taxon>
        <taxon>Tubulinea</taxon>
        <taxon>Elardia</taxon>
        <taxon>Arcellinida</taxon>
        <taxon>Sphaerothecina</taxon>
        <taxon>Arcellidae</taxon>
        <taxon>Arcella</taxon>
    </lineage>
</organism>
<dbReference type="Gene3D" id="1.10.510.10">
    <property type="entry name" value="Transferase(Phosphotransferase) domain 1"/>
    <property type="match status" value="1"/>
</dbReference>